<keyword evidence="1" id="KW-0472">Membrane</keyword>
<accession>A0AAV0VJL5</accession>
<dbReference type="Proteomes" id="UP001160148">
    <property type="component" value="Unassembled WGS sequence"/>
</dbReference>
<evidence type="ECO:0000256" key="1">
    <source>
        <dbReference type="SAM" id="Phobius"/>
    </source>
</evidence>
<sequence>MKDENVINNHMSDLNLISKTHMQLQEHNNNIYKVTQLQSNQIIHNYILYLTIFVIFVISIALLQIKSNEQRSRIVEQREMVQIRQSTGTIHCEEPATSETTAPPIAEEAQTSHAYTIYPTLKTCY</sequence>
<name>A0AAV0VJL5_9HEMI</name>
<evidence type="ECO:0000313" key="2">
    <source>
        <dbReference type="EMBL" id="CAI6343820.1"/>
    </source>
</evidence>
<keyword evidence="3" id="KW-1185">Reference proteome</keyword>
<organism evidence="2 3">
    <name type="scientific">Macrosiphum euphorbiae</name>
    <name type="common">potato aphid</name>
    <dbReference type="NCBI Taxonomy" id="13131"/>
    <lineage>
        <taxon>Eukaryota</taxon>
        <taxon>Metazoa</taxon>
        <taxon>Ecdysozoa</taxon>
        <taxon>Arthropoda</taxon>
        <taxon>Hexapoda</taxon>
        <taxon>Insecta</taxon>
        <taxon>Pterygota</taxon>
        <taxon>Neoptera</taxon>
        <taxon>Paraneoptera</taxon>
        <taxon>Hemiptera</taxon>
        <taxon>Sternorrhyncha</taxon>
        <taxon>Aphidomorpha</taxon>
        <taxon>Aphidoidea</taxon>
        <taxon>Aphididae</taxon>
        <taxon>Macrosiphini</taxon>
        <taxon>Macrosiphum</taxon>
    </lineage>
</organism>
<keyword evidence="1" id="KW-0812">Transmembrane</keyword>
<dbReference type="AlphaFoldDB" id="A0AAV0VJL5"/>
<feature type="transmembrane region" description="Helical" evidence="1">
    <location>
        <begin position="46"/>
        <end position="65"/>
    </location>
</feature>
<proteinExistence type="predicted"/>
<dbReference type="EMBL" id="CARXXK010000001">
    <property type="protein sequence ID" value="CAI6343820.1"/>
    <property type="molecule type" value="Genomic_DNA"/>
</dbReference>
<reference evidence="2 3" key="1">
    <citation type="submission" date="2023-01" db="EMBL/GenBank/DDBJ databases">
        <authorList>
            <person name="Whitehead M."/>
        </authorList>
    </citation>
    <scope>NUCLEOTIDE SEQUENCE [LARGE SCALE GENOMIC DNA]</scope>
</reference>
<protein>
    <submittedName>
        <fullName evidence="2">Uncharacterized protein</fullName>
    </submittedName>
</protein>
<gene>
    <name evidence="2" type="ORF">MEUPH1_LOCUS1034</name>
</gene>
<evidence type="ECO:0000313" key="3">
    <source>
        <dbReference type="Proteomes" id="UP001160148"/>
    </source>
</evidence>
<comment type="caution">
    <text evidence="2">The sequence shown here is derived from an EMBL/GenBank/DDBJ whole genome shotgun (WGS) entry which is preliminary data.</text>
</comment>
<keyword evidence="1" id="KW-1133">Transmembrane helix</keyword>